<comment type="caution">
    <text evidence="11">The sequence shown here is derived from an EMBL/GenBank/DDBJ whole genome shotgun (WGS) entry which is preliminary data.</text>
</comment>
<dbReference type="GO" id="GO:0008270">
    <property type="term" value="F:zinc ion binding"/>
    <property type="evidence" value="ECO:0007669"/>
    <property type="project" value="UniProtKB-KW"/>
</dbReference>
<evidence type="ECO:0000256" key="6">
    <source>
        <dbReference type="ARBA" id="ARBA00023163"/>
    </source>
</evidence>
<dbReference type="OrthoDB" id="4748970at2759"/>
<name>A0A1J9SAC6_9PEZI</name>
<dbReference type="InterPro" id="IPR051061">
    <property type="entry name" value="Zinc_finger_trans_reg"/>
</dbReference>
<evidence type="ECO:0000256" key="2">
    <source>
        <dbReference type="ARBA" id="ARBA00022723"/>
    </source>
</evidence>
<dbReference type="GO" id="GO:0005634">
    <property type="term" value="C:nucleus"/>
    <property type="evidence" value="ECO:0007669"/>
    <property type="project" value="UniProtKB-SubCell"/>
</dbReference>
<evidence type="ECO:0000256" key="3">
    <source>
        <dbReference type="ARBA" id="ARBA00022771"/>
    </source>
</evidence>
<protein>
    <submittedName>
        <fullName evidence="11">C2h2 transcription factor</fullName>
    </submittedName>
</protein>
<dbReference type="PROSITE" id="PS50157">
    <property type="entry name" value="ZINC_FINGER_C2H2_2"/>
    <property type="match status" value="7"/>
</dbReference>
<evidence type="ECO:0000313" key="12">
    <source>
        <dbReference type="Proteomes" id="UP000183809"/>
    </source>
</evidence>
<dbReference type="SMART" id="SM00355">
    <property type="entry name" value="ZnF_C2H2"/>
    <property type="match status" value="10"/>
</dbReference>
<dbReference type="Proteomes" id="UP000183809">
    <property type="component" value="Unassembled WGS sequence"/>
</dbReference>
<sequence length="555" mass="62644">MAAAVTLRKRPASPWGSELPQSKKARQEDPTLQESDAASNNSQAASDKSSTADDDAVTADTPPSPAPSQPKKKPSRPNVYHCTFEGCGRSFNRPCRLEEHIRSHNNERPFACTLDGCTKTFIRQTHLNRHVRDEHENIREYTCDWPDCGRTFANTTRLKRHIEAHESKFHCTDYPPCREVFRKHSTLQKHIRSAHLGQKKYQCPHLDPDTGNPCDQAYDSPSSLKAHEGRVHGGIKHYCTQCATDPDNPFETSLGFSTYAALQVHIKEAHPPTCEHCNLRVSTHKQLQAHVELMHSGLSLEDRKKKFPCPYPDCESSFTKQGNLNMHIRHAHENADKWICGETDMKCSKKNHIKAWNGEGGCGRGFSSKGNLEEHIQTQHLGMEATRKSKKQEKLLKEGIDPNAPASKKSRSREAKVPMATRLTGIDYNDATGRDITCLFDDCENRFYRDYDLQVHLEAAHGMDGAEAIEAIKERGANEGGNFWIGGLDEMMGEPTGEHYEWDEEDWKAQQELDRRAGIFNAGPPVDIHNAALGREPQHGEVYNAVWNYLHDPKE</sequence>
<feature type="domain" description="C2H2-type" evidence="10">
    <location>
        <begin position="141"/>
        <end position="170"/>
    </location>
</feature>
<dbReference type="InterPro" id="IPR036236">
    <property type="entry name" value="Znf_C2H2_sf"/>
</dbReference>
<dbReference type="EMBL" id="MNUE01000009">
    <property type="protein sequence ID" value="OJD36836.1"/>
    <property type="molecule type" value="Genomic_DNA"/>
</dbReference>
<keyword evidence="12" id="KW-1185">Reference proteome</keyword>
<dbReference type="Pfam" id="PF00096">
    <property type="entry name" value="zf-C2H2"/>
    <property type="match status" value="5"/>
</dbReference>
<dbReference type="PANTHER" id="PTHR46179">
    <property type="entry name" value="ZINC FINGER PROTEIN"/>
    <property type="match status" value="1"/>
</dbReference>
<dbReference type="AlphaFoldDB" id="A0A1J9SAC6"/>
<keyword evidence="3 8" id="KW-0863">Zinc-finger</keyword>
<dbReference type="Gene3D" id="3.30.160.60">
    <property type="entry name" value="Classic Zinc Finger"/>
    <property type="match status" value="6"/>
</dbReference>
<keyword evidence="6" id="KW-0804">Transcription</keyword>
<accession>A0A1J9SAC6</accession>
<dbReference type="PANTHER" id="PTHR46179:SF13">
    <property type="entry name" value="C2H2-TYPE DOMAIN-CONTAINING PROTEIN"/>
    <property type="match status" value="1"/>
</dbReference>
<dbReference type="GO" id="GO:0006357">
    <property type="term" value="P:regulation of transcription by RNA polymerase II"/>
    <property type="evidence" value="ECO:0007669"/>
    <property type="project" value="TreeGrafter"/>
</dbReference>
<dbReference type="RefSeq" id="XP_020133096.1">
    <property type="nucleotide sequence ID" value="XM_020279836.1"/>
</dbReference>
<evidence type="ECO:0000313" key="11">
    <source>
        <dbReference type="EMBL" id="OJD36836.1"/>
    </source>
</evidence>
<evidence type="ECO:0000256" key="9">
    <source>
        <dbReference type="SAM" id="MobiDB-lite"/>
    </source>
</evidence>
<feature type="domain" description="C2H2-type" evidence="10">
    <location>
        <begin position="169"/>
        <end position="200"/>
    </location>
</feature>
<evidence type="ECO:0000256" key="7">
    <source>
        <dbReference type="ARBA" id="ARBA00023242"/>
    </source>
</evidence>
<organism evidence="11 12">
    <name type="scientific">Diplodia corticola</name>
    <dbReference type="NCBI Taxonomy" id="236234"/>
    <lineage>
        <taxon>Eukaryota</taxon>
        <taxon>Fungi</taxon>
        <taxon>Dikarya</taxon>
        <taxon>Ascomycota</taxon>
        <taxon>Pezizomycotina</taxon>
        <taxon>Dothideomycetes</taxon>
        <taxon>Dothideomycetes incertae sedis</taxon>
        <taxon>Botryosphaeriales</taxon>
        <taxon>Botryosphaeriaceae</taxon>
        <taxon>Diplodia</taxon>
    </lineage>
</organism>
<feature type="compositionally biased region" description="Low complexity" evidence="9">
    <location>
        <begin position="35"/>
        <end position="49"/>
    </location>
</feature>
<keyword evidence="4" id="KW-0862">Zinc</keyword>
<comment type="subcellular location">
    <subcellularLocation>
        <location evidence="1">Nucleus</location>
    </subcellularLocation>
</comment>
<evidence type="ECO:0000256" key="5">
    <source>
        <dbReference type="ARBA" id="ARBA00023015"/>
    </source>
</evidence>
<feature type="domain" description="C2H2-type" evidence="10">
    <location>
        <begin position="110"/>
        <end position="140"/>
    </location>
</feature>
<gene>
    <name evidence="11" type="ORF">BKCO1_900019</name>
</gene>
<feature type="domain" description="C2H2-type" evidence="10">
    <location>
        <begin position="80"/>
        <end position="109"/>
    </location>
</feature>
<feature type="domain" description="C2H2-type" evidence="10">
    <location>
        <begin position="345"/>
        <end position="385"/>
    </location>
</feature>
<dbReference type="InterPro" id="IPR013087">
    <property type="entry name" value="Znf_C2H2_type"/>
</dbReference>
<dbReference type="PROSITE" id="PS00028">
    <property type="entry name" value="ZINC_FINGER_C2H2_1"/>
    <property type="match status" value="4"/>
</dbReference>
<evidence type="ECO:0000256" key="1">
    <source>
        <dbReference type="ARBA" id="ARBA00004123"/>
    </source>
</evidence>
<evidence type="ECO:0000259" key="10">
    <source>
        <dbReference type="PROSITE" id="PS50157"/>
    </source>
</evidence>
<feature type="region of interest" description="Disordered" evidence="9">
    <location>
        <begin position="1"/>
        <end position="77"/>
    </location>
</feature>
<keyword evidence="7" id="KW-0539">Nucleus</keyword>
<dbReference type="GeneID" id="31020100"/>
<keyword evidence="2" id="KW-0479">Metal-binding</keyword>
<keyword evidence="5" id="KW-0805">Transcription regulation</keyword>
<reference evidence="11 12" key="1">
    <citation type="submission" date="2016-10" db="EMBL/GenBank/DDBJ databases">
        <title>Proteomics and genomics reveal pathogen-plant mechanisms compatible with a hemibiotrophic lifestyle of Diplodia corticola.</title>
        <authorList>
            <person name="Fernandes I."/>
            <person name="De Jonge R."/>
            <person name="Van De Peer Y."/>
            <person name="Devreese B."/>
            <person name="Alves A."/>
            <person name="Esteves A.C."/>
        </authorList>
    </citation>
    <scope>NUCLEOTIDE SEQUENCE [LARGE SCALE GENOMIC DNA]</scope>
    <source>
        <strain evidence="11 12">CBS 112549</strain>
    </source>
</reference>
<evidence type="ECO:0000256" key="8">
    <source>
        <dbReference type="PROSITE-ProRule" id="PRU00042"/>
    </source>
</evidence>
<feature type="domain" description="C2H2-type" evidence="10">
    <location>
        <begin position="201"/>
        <end position="237"/>
    </location>
</feature>
<dbReference type="STRING" id="236234.A0A1J9SAC6"/>
<dbReference type="SUPFAM" id="SSF57667">
    <property type="entry name" value="beta-beta-alpha zinc fingers"/>
    <property type="match status" value="2"/>
</dbReference>
<evidence type="ECO:0000256" key="4">
    <source>
        <dbReference type="ARBA" id="ARBA00022833"/>
    </source>
</evidence>
<proteinExistence type="predicted"/>
<feature type="region of interest" description="Disordered" evidence="9">
    <location>
        <begin position="381"/>
        <end position="416"/>
    </location>
</feature>
<feature type="domain" description="C2H2-type" evidence="10">
    <location>
        <begin position="307"/>
        <end position="337"/>
    </location>
</feature>